<dbReference type="Pfam" id="PF00010">
    <property type="entry name" value="HLH"/>
    <property type="match status" value="1"/>
</dbReference>
<evidence type="ECO:0000313" key="9">
    <source>
        <dbReference type="Proteomes" id="UP001187192"/>
    </source>
</evidence>
<feature type="region of interest" description="Disordered" evidence="6">
    <location>
        <begin position="101"/>
        <end position="134"/>
    </location>
</feature>
<dbReference type="AlphaFoldDB" id="A0AA88CY73"/>
<dbReference type="Proteomes" id="UP001187192">
    <property type="component" value="Unassembled WGS sequence"/>
</dbReference>
<feature type="region of interest" description="Disordered" evidence="6">
    <location>
        <begin position="1"/>
        <end position="35"/>
    </location>
</feature>
<dbReference type="GO" id="GO:0003677">
    <property type="term" value="F:DNA binding"/>
    <property type="evidence" value="ECO:0007669"/>
    <property type="project" value="UniProtKB-KW"/>
</dbReference>
<protein>
    <recommendedName>
        <fullName evidence="7">BHLH domain-containing protein</fullName>
    </recommendedName>
</protein>
<evidence type="ECO:0000256" key="4">
    <source>
        <dbReference type="ARBA" id="ARBA00023163"/>
    </source>
</evidence>
<evidence type="ECO:0000256" key="3">
    <source>
        <dbReference type="ARBA" id="ARBA00023125"/>
    </source>
</evidence>
<keyword evidence="3" id="KW-0238">DNA-binding</keyword>
<keyword evidence="4" id="KW-0804">Transcription</keyword>
<dbReference type="Gene3D" id="4.10.280.10">
    <property type="entry name" value="Helix-loop-helix DNA-binding domain"/>
    <property type="match status" value="1"/>
</dbReference>
<dbReference type="PANTHER" id="PTHR46772:SF2">
    <property type="entry name" value="BHLH DOMAIN-CONTAINING PROTEIN"/>
    <property type="match status" value="1"/>
</dbReference>
<reference evidence="8" key="1">
    <citation type="submission" date="2023-07" db="EMBL/GenBank/DDBJ databases">
        <title>draft genome sequence of fig (Ficus carica).</title>
        <authorList>
            <person name="Takahashi T."/>
            <person name="Nishimura K."/>
        </authorList>
    </citation>
    <scope>NUCLEOTIDE SEQUENCE</scope>
</reference>
<dbReference type="PROSITE" id="PS50888">
    <property type="entry name" value="BHLH"/>
    <property type="match status" value="1"/>
</dbReference>
<gene>
    <name evidence="8" type="ORF">TIFTF001_005090</name>
</gene>
<dbReference type="EMBL" id="BTGU01000005">
    <property type="protein sequence ID" value="GMN35126.1"/>
    <property type="molecule type" value="Genomic_DNA"/>
</dbReference>
<proteinExistence type="predicted"/>
<dbReference type="InterPro" id="IPR045239">
    <property type="entry name" value="bHLH95_bHLH"/>
</dbReference>
<feature type="domain" description="BHLH" evidence="7">
    <location>
        <begin position="33"/>
        <end position="85"/>
    </location>
</feature>
<dbReference type="GO" id="GO:0046983">
    <property type="term" value="F:protein dimerization activity"/>
    <property type="evidence" value="ECO:0007669"/>
    <property type="project" value="InterPro"/>
</dbReference>
<evidence type="ECO:0000259" key="7">
    <source>
        <dbReference type="PROSITE" id="PS50888"/>
    </source>
</evidence>
<name>A0AA88CY73_FICCA</name>
<feature type="compositionally biased region" description="Basic and acidic residues" evidence="6">
    <location>
        <begin position="125"/>
        <end position="134"/>
    </location>
</feature>
<feature type="compositionally biased region" description="Basic residues" evidence="6">
    <location>
        <begin position="11"/>
        <end position="20"/>
    </location>
</feature>
<keyword evidence="9" id="KW-1185">Reference proteome</keyword>
<dbReference type="InterPro" id="IPR044278">
    <property type="entry name" value="BHLH95-like"/>
</dbReference>
<dbReference type="SMART" id="SM00353">
    <property type="entry name" value="HLH"/>
    <property type="match status" value="1"/>
</dbReference>
<dbReference type="InterPro" id="IPR011598">
    <property type="entry name" value="bHLH_dom"/>
</dbReference>
<dbReference type="PANTHER" id="PTHR46772">
    <property type="entry name" value="BHLH DOMAIN-CONTAINING PROTEIN"/>
    <property type="match status" value="1"/>
</dbReference>
<evidence type="ECO:0000256" key="5">
    <source>
        <dbReference type="ARBA" id="ARBA00023242"/>
    </source>
</evidence>
<evidence type="ECO:0000256" key="1">
    <source>
        <dbReference type="ARBA" id="ARBA00004123"/>
    </source>
</evidence>
<dbReference type="GO" id="GO:0009960">
    <property type="term" value="P:endosperm development"/>
    <property type="evidence" value="ECO:0007669"/>
    <property type="project" value="InterPro"/>
</dbReference>
<keyword evidence="5" id="KW-0539">Nucleus</keyword>
<dbReference type="CDD" id="cd11393">
    <property type="entry name" value="bHLH_AtbHLH_like"/>
    <property type="match status" value="1"/>
</dbReference>
<evidence type="ECO:0000256" key="2">
    <source>
        <dbReference type="ARBA" id="ARBA00023015"/>
    </source>
</evidence>
<comment type="subcellular location">
    <subcellularLocation>
        <location evidence="1">Nucleus</location>
    </subcellularLocation>
</comment>
<evidence type="ECO:0000313" key="8">
    <source>
        <dbReference type="EMBL" id="GMN35126.1"/>
    </source>
</evidence>
<accession>A0AA88CY73</accession>
<sequence>MEKLAVEAAGKKRSTRKKVAAKNEKSGGSNGESDHEMHIWTERERRKRMRNMFSSLRDLLPPHKLPLKADKSSIVDEAVKYIKTIENTLHTLEKQRIDKLRSCSTSTSTIEHDQVPSISTKSRRDHREALDDQSRESITLAADTNYHGRHELRENTAAALLTVLPALSDHHIQATTFQTWISPNVVVNMCGEDAQISICSPRIPGLLATIFYILEKHKLEVISAHICSDLCRSMYMIHAHAGGASEHFAEALTVEDIFKLAAGEMNLWILSCI</sequence>
<organism evidence="8 9">
    <name type="scientific">Ficus carica</name>
    <name type="common">Common fig</name>
    <dbReference type="NCBI Taxonomy" id="3494"/>
    <lineage>
        <taxon>Eukaryota</taxon>
        <taxon>Viridiplantae</taxon>
        <taxon>Streptophyta</taxon>
        <taxon>Embryophyta</taxon>
        <taxon>Tracheophyta</taxon>
        <taxon>Spermatophyta</taxon>
        <taxon>Magnoliopsida</taxon>
        <taxon>eudicotyledons</taxon>
        <taxon>Gunneridae</taxon>
        <taxon>Pentapetalae</taxon>
        <taxon>rosids</taxon>
        <taxon>fabids</taxon>
        <taxon>Rosales</taxon>
        <taxon>Moraceae</taxon>
        <taxon>Ficeae</taxon>
        <taxon>Ficus</taxon>
    </lineage>
</organism>
<dbReference type="GO" id="GO:0003700">
    <property type="term" value="F:DNA-binding transcription factor activity"/>
    <property type="evidence" value="ECO:0007669"/>
    <property type="project" value="InterPro"/>
</dbReference>
<dbReference type="InterPro" id="IPR036638">
    <property type="entry name" value="HLH_DNA-bd_sf"/>
</dbReference>
<dbReference type="SUPFAM" id="SSF47459">
    <property type="entry name" value="HLH, helix-loop-helix DNA-binding domain"/>
    <property type="match status" value="1"/>
</dbReference>
<evidence type="ECO:0000256" key="6">
    <source>
        <dbReference type="SAM" id="MobiDB-lite"/>
    </source>
</evidence>
<keyword evidence="2" id="KW-0805">Transcription regulation</keyword>
<dbReference type="GO" id="GO:0005634">
    <property type="term" value="C:nucleus"/>
    <property type="evidence" value="ECO:0007669"/>
    <property type="project" value="UniProtKB-SubCell"/>
</dbReference>
<comment type="caution">
    <text evidence="8">The sequence shown here is derived from an EMBL/GenBank/DDBJ whole genome shotgun (WGS) entry which is preliminary data.</text>
</comment>